<dbReference type="Pfam" id="PF00561">
    <property type="entry name" value="Abhydrolase_1"/>
    <property type="match status" value="1"/>
</dbReference>
<feature type="signal peptide" evidence="3">
    <location>
        <begin position="1"/>
        <end position="20"/>
    </location>
</feature>
<dbReference type="OrthoDB" id="425534at2759"/>
<dbReference type="Gene3D" id="3.40.50.1820">
    <property type="entry name" value="alpha/beta hydrolase"/>
    <property type="match status" value="1"/>
</dbReference>
<keyword evidence="3" id="KW-0732">Signal</keyword>
<dbReference type="InterPro" id="IPR051601">
    <property type="entry name" value="Serine_prot/Carboxylest_S33"/>
</dbReference>
<dbReference type="HOGENOM" id="CLU_013364_5_2_1"/>
<sequence length="499" mass="54004">MSMTRTAALLQFGLLASTYASPSQQIHSRSSKIEWGPCTIESPLNIECGNITVPRDYSQRLPNSTVEIELLKVPAVKGSSKRSILLNFGGPGLPARSNLAERAEIYQAITGGEHDLIAFDPRGTASALTFSCYANATERASANAILNQLGSGNSSNAQLGKTWAWASNFADTCSENASDEGSLISTAFVARDMMQIVDALDEDGLLRYWGFSYGTALGATVSAMFPDKVDKVVLDGVLNPTEYYGSLDIEAWADTDGTFSEFFKECVKSPELCPLAQHSDSAAALEETIYNKLEELKFRPIPAGGAVIDSTLLQSVIRPSLYRPGRWTLLGGALHSLLSGDYMDFYSYAAAILADGGEAHNGGVATDAPFGIHCSDKNFRRDNLDYFLPELHKQWDQSKVLGDFTTFLASSCAQWDIEPKERYEGGFCGIKTRKPLLVVGNTFDPATSIKSAFNISAGFEDSVVLTQDGYGLSTALRLHFPGHPEILQGRNATGTRNCV</sequence>
<dbReference type="AlphaFoldDB" id="M7SVP4"/>
<evidence type="ECO:0000259" key="4">
    <source>
        <dbReference type="Pfam" id="PF00561"/>
    </source>
</evidence>
<evidence type="ECO:0000256" key="3">
    <source>
        <dbReference type="SAM" id="SignalP"/>
    </source>
</evidence>
<keyword evidence="7" id="KW-1185">Reference proteome</keyword>
<dbReference type="KEGG" id="ela:UCREL1_2300"/>
<dbReference type="Proteomes" id="UP000012174">
    <property type="component" value="Unassembled WGS sequence"/>
</dbReference>
<feature type="domain" description="AB hydrolase-1" evidence="4">
    <location>
        <begin position="145"/>
        <end position="268"/>
    </location>
</feature>
<dbReference type="STRING" id="1287681.M7SVP4"/>
<dbReference type="OMA" id="FQSAPYY"/>
<feature type="chain" id="PRO_5004085001" evidence="3">
    <location>
        <begin position="21"/>
        <end position="499"/>
    </location>
</feature>
<dbReference type="PANTHER" id="PTHR43248:SF25">
    <property type="entry name" value="AB HYDROLASE-1 DOMAIN-CONTAINING PROTEIN-RELATED"/>
    <property type="match status" value="1"/>
</dbReference>
<accession>M7SVP4</accession>
<dbReference type="InterPro" id="IPR029058">
    <property type="entry name" value="AB_hydrolase_fold"/>
</dbReference>
<name>M7SVP4_EUTLA</name>
<protein>
    <submittedName>
        <fullName evidence="6">Putative nedd8-like protein</fullName>
    </submittedName>
</protein>
<dbReference type="SUPFAM" id="SSF53474">
    <property type="entry name" value="alpha/beta-Hydrolases"/>
    <property type="match status" value="1"/>
</dbReference>
<proteinExistence type="inferred from homology"/>
<keyword evidence="2" id="KW-0378">Hydrolase</keyword>
<gene>
    <name evidence="6" type="ORF">UCREL1_2300</name>
</gene>
<organism evidence="6 7">
    <name type="scientific">Eutypa lata (strain UCR-EL1)</name>
    <name type="common">Grapevine dieback disease fungus</name>
    <name type="synonym">Eutypa armeniacae</name>
    <dbReference type="NCBI Taxonomy" id="1287681"/>
    <lineage>
        <taxon>Eukaryota</taxon>
        <taxon>Fungi</taxon>
        <taxon>Dikarya</taxon>
        <taxon>Ascomycota</taxon>
        <taxon>Pezizomycotina</taxon>
        <taxon>Sordariomycetes</taxon>
        <taxon>Xylariomycetidae</taxon>
        <taxon>Xylariales</taxon>
        <taxon>Diatrypaceae</taxon>
        <taxon>Eutypa</taxon>
    </lineage>
</organism>
<evidence type="ECO:0000256" key="1">
    <source>
        <dbReference type="ARBA" id="ARBA00010088"/>
    </source>
</evidence>
<dbReference type="InterPro" id="IPR000073">
    <property type="entry name" value="AB_hydrolase_1"/>
</dbReference>
<evidence type="ECO:0000259" key="5">
    <source>
        <dbReference type="Pfam" id="PF08386"/>
    </source>
</evidence>
<reference evidence="7" key="1">
    <citation type="journal article" date="2013" name="Genome Announc.">
        <title>Draft genome sequence of the grapevine dieback fungus Eutypa lata UCR-EL1.</title>
        <authorList>
            <person name="Blanco-Ulate B."/>
            <person name="Rolshausen P.E."/>
            <person name="Cantu D."/>
        </authorList>
    </citation>
    <scope>NUCLEOTIDE SEQUENCE [LARGE SCALE GENOMIC DNA]</scope>
    <source>
        <strain evidence="7">UCR-EL1</strain>
    </source>
</reference>
<dbReference type="GO" id="GO:0016787">
    <property type="term" value="F:hydrolase activity"/>
    <property type="evidence" value="ECO:0007669"/>
    <property type="project" value="UniProtKB-KW"/>
</dbReference>
<dbReference type="eggNOG" id="ENOG502RZ4D">
    <property type="taxonomic scope" value="Eukaryota"/>
</dbReference>
<evidence type="ECO:0000256" key="2">
    <source>
        <dbReference type="ARBA" id="ARBA00022801"/>
    </source>
</evidence>
<evidence type="ECO:0000313" key="7">
    <source>
        <dbReference type="Proteomes" id="UP000012174"/>
    </source>
</evidence>
<dbReference type="Pfam" id="PF08386">
    <property type="entry name" value="Abhydrolase_4"/>
    <property type="match status" value="1"/>
</dbReference>
<dbReference type="EMBL" id="KB705799">
    <property type="protein sequence ID" value="EMR70664.1"/>
    <property type="molecule type" value="Genomic_DNA"/>
</dbReference>
<evidence type="ECO:0000313" key="6">
    <source>
        <dbReference type="EMBL" id="EMR70664.1"/>
    </source>
</evidence>
<feature type="domain" description="Peptidase S33 tripeptidyl aminopeptidase-like C-terminal" evidence="5">
    <location>
        <begin position="408"/>
        <end position="471"/>
    </location>
</feature>
<dbReference type="PANTHER" id="PTHR43248">
    <property type="entry name" value="2-SUCCINYL-6-HYDROXY-2,4-CYCLOHEXADIENE-1-CARBOXYLATE SYNTHASE"/>
    <property type="match status" value="1"/>
</dbReference>
<comment type="similarity">
    <text evidence="1">Belongs to the peptidase S33 family.</text>
</comment>
<dbReference type="InterPro" id="IPR013595">
    <property type="entry name" value="Pept_S33_TAP-like_C"/>
</dbReference>